<evidence type="ECO:0000313" key="2">
    <source>
        <dbReference type="Proteomes" id="UP000447873"/>
    </source>
</evidence>
<evidence type="ECO:0000313" key="1">
    <source>
        <dbReference type="EMBL" id="KAE9984445.1"/>
    </source>
</evidence>
<sequence length="347" mass="38938">MNIAPLPGLRSAGRPCKKRSWVEDTLAAGKLDKYGRVNDKTPAKWRPARGKKALRPDCQLRHDPVVSRRHLLSIFVRSRWPKKDLIVNEILVMREGKHETSGRPNRGLTALDNSHSSLIFISAFLLKNYSGLLLKNYKMELELELGGDIDGHNKFVTPLPASLDSQCASLDIWKMQPYDIPAVETTYSSHPDSAYGSPQNVGRLPMSPTEKDLSVLDALHPASFDSQGVSHYIARECYFCSTISAQNRTLETLNTLKLAFRAKDNIFSHEKKAKDAFGGAEDVRSRALRDRYRMEIDELKKQLMAGPKQVNSTGVTASPISDETHEIFGIAQYELSPRQPQRVGVQR</sequence>
<proteinExistence type="predicted"/>
<reference evidence="1 2" key="1">
    <citation type="submission" date="2018-12" db="EMBL/GenBank/DDBJ databases">
        <title>Venturia inaequalis Genome Resource.</title>
        <authorList>
            <person name="Lichtner F.J."/>
        </authorList>
    </citation>
    <scope>NUCLEOTIDE SEQUENCE [LARGE SCALE GENOMIC DNA]</scope>
    <source>
        <strain evidence="1 2">120213</strain>
    </source>
</reference>
<accession>A0A8H3Z3G7</accession>
<dbReference type="Proteomes" id="UP000447873">
    <property type="component" value="Unassembled WGS sequence"/>
</dbReference>
<name>A0A8H3Z3G7_VENIN</name>
<organism evidence="1 2">
    <name type="scientific">Venturia inaequalis</name>
    <name type="common">Apple scab fungus</name>
    <dbReference type="NCBI Taxonomy" id="5025"/>
    <lineage>
        <taxon>Eukaryota</taxon>
        <taxon>Fungi</taxon>
        <taxon>Dikarya</taxon>
        <taxon>Ascomycota</taxon>
        <taxon>Pezizomycotina</taxon>
        <taxon>Dothideomycetes</taxon>
        <taxon>Pleosporomycetidae</taxon>
        <taxon>Venturiales</taxon>
        <taxon>Venturiaceae</taxon>
        <taxon>Venturia</taxon>
    </lineage>
</organism>
<dbReference type="EMBL" id="WNWS01000050">
    <property type="protein sequence ID" value="KAE9984445.1"/>
    <property type="molecule type" value="Genomic_DNA"/>
</dbReference>
<protein>
    <submittedName>
        <fullName evidence="1">Uncharacterized protein</fullName>
    </submittedName>
</protein>
<dbReference type="AlphaFoldDB" id="A0A8H3Z3G7"/>
<comment type="caution">
    <text evidence="1">The sequence shown here is derived from an EMBL/GenBank/DDBJ whole genome shotgun (WGS) entry which is preliminary data.</text>
</comment>
<gene>
    <name evidence="1" type="ORF">EG328_008744</name>
</gene>